<comment type="caution">
    <text evidence="1">The sequence shown here is derived from an EMBL/GenBank/DDBJ whole genome shotgun (WGS) entry which is preliminary data.</text>
</comment>
<dbReference type="Proteomes" id="UP000289738">
    <property type="component" value="Chromosome A02"/>
</dbReference>
<evidence type="ECO:0000313" key="1">
    <source>
        <dbReference type="EMBL" id="RYR74706.1"/>
    </source>
</evidence>
<sequence>MGNNPDRLYRLDEVAQIAGVINEEVNMFPYGADGKIVMLFMQPHRCIGSMRRQQVRCSWMQETFGEIPHGADDATIRRYARAYIMMLLGTQLFRDKFGTRLHIR</sequence>
<gene>
    <name evidence="1" type="ORF">Ahy_A02g009427</name>
</gene>
<name>A0A445EH23_ARAHY</name>
<evidence type="ECO:0008006" key="3">
    <source>
        <dbReference type="Google" id="ProtNLM"/>
    </source>
</evidence>
<reference evidence="1 2" key="1">
    <citation type="submission" date="2019-01" db="EMBL/GenBank/DDBJ databases">
        <title>Sequencing of cultivated peanut Arachis hypogaea provides insights into genome evolution and oil improvement.</title>
        <authorList>
            <person name="Chen X."/>
        </authorList>
    </citation>
    <scope>NUCLEOTIDE SEQUENCE [LARGE SCALE GENOMIC DNA]</scope>
    <source>
        <strain evidence="2">cv. Fuhuasheng</strain>
        <tissue evidence="1">Leaves</tissue>
    </source>
</reference>
<keyword evidence="2" id="KW-1185">Reference proteome</keyword>
<protein>
    <recommendedName>
        <fullName evidence="3">Aminotransferase-like plant mobile domain-containing protein</fullName>
    </recommendedName>
</protein>
<dbReference type="EMBL" id="SDMP01000002">
    <property type="protein sequence ID" value="RYR74706.1"/>
    <property type="molecule type" value="Genomic_DNA"/>
</dbReference>
<evidence type="ECO:0000313" key="2">
    <source>
        <dbReference type="Proteomes" id="UP000289738"/>
    </source>
</evidence>
<accession>A0A445EH23</accession>
<dbReference type="AlphaFoldDB" id="A0A445EH23"/>
<proteinExistence type="predicted"/>
<organism evidence="1 2">
    <name type="scientific">Arachis hypogaea</name>
    <name type="common">Peanut</name>
    <dbReference type="NCBI Taxonomy" id="3818"/>
    <lineage>
        <taxon>Eukaryota</taxon>
        <taxon>Viridiplantae</taxon>
        <taxon>Streptophyta</taxon>
        <taxon>Embryophyta</taxon>
        <taxon>Tracheophyta</taxon>
        <taxon>Spermatophyta</taxon>
        <taxon>Magnoliopsida</taxon>
        <taxon>eudicotyledons</taxon>
        <taxon>Gunneridae</taxon>
        <taxon>Pentapetalae</taxon>
        <taxon>rosids</taxon>
        <taxon>fabids</taxon>
        <taxon>Fabales</taxon>
        <taxon>Fabaceae</taxon>
        <taxon>Papilionoideae</taxon>
        <taxon>50 kb inversion clade</taxon>
        <taxon>dalbergioids sensu lato</taxon>
        <taxon>Dalbergieae</taxon>
        <taxon>Pterocarpus clade</taxon>
        <taxon>Arachis</taxon>
    </lineage>
</organism>